<keyword evidence="1 3" id="KW-0378">Hydrolase</keyword>
<name>D5UD93_CELFN</name>
<evidence type="ECO:0000313" key="3">
    <source>
        <dbReference type="EMBL" id="ADG74430.1"/>
    </source>
</evidence>
<organism evidence="3 4">
    <name type="scientific">Cellulomonas flavigena (strain ATCC 482 / DSM 20109 / BCRC 11376 / JCM 18109 / NBRC 3775 / NCIMB 8073 / NRS 134)</name>
    <dbReference type="NCBI Taxonomy" id="446466"/>
    <lineage>
        <taxon>Bacteria</taxon>
        <taxon>Bacillati</taxon>
        <taxon>Actinomycetota</taxon>
        <taxon>Actinomycetes</taxon>
        <taxon>Micrococcales</taxon>
        <taxon>Cellulomonadaceae</taxon>
        <taxon>Cellulomonas</taxon>
    </lineage>
</organism>
<proteinExistence type="predicted"/>
<evidence type="ECO:0000256" key="1">
    <source>
        <dbReference type="ARBA" id="ARBA00022801"/>
    </source>
</evidence>
<evidence type="ECO:0000313" key="4">
    <source>
        <dbReference type="Proteomes" id="UP000000849"/>
    </source>
</evidence>
<dbReference type="PANTHER" id="PTHR43546">
    <property type="entry name" value="UPF0173 METAL-DEPENDENT HYDROLASE MJ1163-RELATED"/>
    <property type="match status" value="1"/>
</dbReference>
<protein>
    <submittedName>
        <fullName evidence="3">Beta-lactamase fold-like Zn-dependent hydrolase</fullName>
    </submittedName>
</protein>
<dbReference type="InterPro" id="IPR036866">
    <property type="entry name" value="RibonucZ/Hydroxyglut_hydro"/>
</dbReference>
<reference evidence="3 4" key="1">
    <citation type="journal article" date="2010" name="Stand. Genomic Sci.">
        <title>Complete genome sequence of Cellulomonas flavigena type strain (134).</title>
        <authorList>
            <person name="Abt B."/>
            <person name="Foster B."/>
            <person name="Lapidus A."/>
            <person name="Clum A."/>
            <person name="Sun H."/>
            <person name="Pukall R."/>
            <person name="Lucas S."/>
            <person name="Glavina Del Rio T."/>
            <person name="Nolan M."/>
            <person name="Tice H."/>
            <person name="Cheng J.F."/>
            <person name="Pitluck S."/>
            <person name="Liolios K."/>
            <person name="Ivanova N."/>
            <person name="Mavromatis K."/>
            <person name="Ovchinnikova G."/>
            <person name="Pati A."/>
            <person name="Goodwin L."/>
            <person name="Chen A."/>
            <person name="Palaniappan K."/>
            <person name="Land M."/>
            <person name="Hauser L."/>
            <person name="Chang Y.J."/>
            <person name="Jeffries C.D."/>
            <person name="Rohde M."/>
            <person name="Goker M."/>
            <person name="Woyke T."/>
            <person name="Bristow J."/>
            <person name="Eisen J.A."/>
            <person name="Markowitz V."/>
            <person name="Hugenholtz P."/>
            <person name="Kyrpides N.C."/>
            <person name="Klenk H.P."/>
        </authorList>
    </citation>
    <scope>NUCLEOTIDE SEQUENCE [LARGE SCALE GENOMIC DNA]</scope>
    <source>
        <strain evidence="4">ATCC 482 / DSM 20109 / BCRC 11376 / JCM 18109 / NBRC 3775 / NCIMB 8073 / NRS 134</strain>
    </source>
</reference>
<dbReference type="KEGG" id="cfl:Cfla_1532"/>
<dbReference type="STRING" id="446466.Cfla_1532"/>
<dbReference type="Gene3D" id="3.60.15.10">
    <property type="entry name" value="Ribonuclease Z/Hydroxyacylglutathione hydrolase-like"/>
    <property type="match status" value="1"/>
</dbReference>
<dbReference type="InterPro" id="IPR050114">
    <property type="entry name" value="UPF0173_UPF0282_UlaG_hydrolase"/>
</dbReference>
<evidence type="ECO:0000259" key="2">
    <source>
        <dbReference type="Pfam" id="PF12706"/>
    </source>
</evidence>
<dbReference type="InterPro" id="IPR001279">
    <property type="entry name" value="Metallo-B-lactamas"/>
</dbReference>
<accession>D5UD93</accession>
<dbReference type="Proteomes" id="UP000000849">
    <property type="component" value="Chromosome"/>
</dbReference>
<dbReference type="PANTHER" id="PTHR43546:SF9">
    <property type="entry name" value="L-ASCORBATE-6-PHOSPHATE LACTONASE ULAG-RELATED"/>
    <property type="match status" value="1"/>
</dbReference>
<dbReference type="AlphaFoldDB" id="D5UD93"/>
<dbReference type="Pfam" id="PF12706">
    <property type="entry name" value="Lactamase_B_2"/>
    <property type="match status" value="1"/>
</dbReference>
<dbReference type="HOGENOM" id="CLU_051050_1_0_11"/>
<dbReference type="SUPFAM" id="SSF56281">
    <property type="entry name" value="Metallo-hydrolase/oxidoreductase"/>
    <property type="match status" value="1"/>
</dbReference>
<dbReference type="RefSeq" id="WP_013116764.1">
    <property type="nucleotide sequence ID" value="NC_014151.1"/>
</dbReference>
<dbReference type="OrthoDB" id="3204284at2"/>
<dbReference type="eggNOG" id="COG2220">
    <property type="taxonomic scope" value="Bacteria"/>
</dbReference>
<feature type="domain" description="Metallo-beta-lactamase" evidence="2">
    <location>
        <begin position="24"/>
        <end position="217"/>
    </location>
</feature>
<dbReference type="GO" id="GO:0016787">
    <property type="term" value="F:hydrolase activity"/>
    <property type="evidence" value="ECO:0007669"/>
    <property type="project" value="UniProtKB-KW"/>
</dbReference>
<gene>
    <name evidence="3" type="ordered locus">Cfla_1532</name>
</gene>
<keyword evidence="4" id="KW-1185">Reference proteome</keyword>
<sequence length="254" mass="26115">MTTTTLIATLVGGPTVHLAWAGRSLLTDPTFDPAPREYVGRVPLHKLVGPAVPADALGPLDAVLLSHDEHADNLDAAGRALLARVPLVLSTPGAAERVGGVTGLEPWQTVALAGPRRARVTAVPALHGSPGAQAVTGDVTGFVLEGEGAATVYVSGDNASVDIVGQVVERFRVDVAVLFVGGARVGAPALEPLTLDAPLAVAAARLLPDARLLPAHHTDWAHFAEPLDAVVEALVADGHGDRLVVLERGRPTQV</sequence>
<dbReference type="EMBL" id="CP001964">
    <property type="protein sequence ID" value="ADG74430.1"/>
    <property type="molecule type" value="Genomic_DNA"/>
</dbReference>